<sequence length="117" mass="13594">MSNIYDHAYNLEKAIRESSEFQRLKTAYEAVMNDPESKQMFESFRDTQLNLQEKQMQGLEITEEEVEKARNVVELVQGNETIAKLMEEEQQLNVIIGDISSIITKPLEEVYGFSQED</sequence>
<keyword evidence="4" id="KW-1185">Reference proteome</keyword>
<evidence type="ECO:0000256" key="1">
    <source>
        <dbReference type="HAMAP-Rule" id="MF_01526"/>
    </source>
</evidence>
<dbReference type="Proteomes" id="UP001597221">
    <property type="component" value="Unassembled WGS sequence"/>
</dbReference>
<feature type="coiled-coil region" evidence="2">
    <location>
        <begin position="49"/>
        <end position="79"/>
    </location>
</feature>
<dbReference type="RefSeq" id="WP_251512068.1">
    <property type="nucleotide sequence ID" value="NZ_JAMBON010000004.1"/>
</dbReference>
<gene>
    <name evidence="3" type="ORF">ACFSBH_10555</name>
</gene>
<dbReference type="Gene3D" id="1.20.1500.10">
    <property type="entry name" value="YheA/YmcA-like"/>
    <property type="match status" value="1"/>
</dbReference>
<evidence type="ECO:0000313" key="3">
    <source>
        <dbReference type="EMBL" id="MFD1608095.1"/>
    </source>
</evidence>
<dbReference type="SUPFAM" id="SSF158622">
    <property type="entry name" value="YheA/YmcA-like"/>
    <property type="match status" value="1"/>
</dbReference>
<protein>
    <recommendedName>
        <fullName evidence="1">UPF0342 protein ACFSBH_10555</fullName>
    </recommendedName>
</protein>
<evidence type="ECO:0000256" key="2">
    <source>
        <dbReference type="SAM" id="Coils"/>
    </source>
</evidence>
<organism evidence="3 4">
    <name type="scientific">Oceanobacillus luteolus</name>
    <dbReference type="NCBI Taxonomy" id="1274358"/>
    <lineage>
        <taxon>Bacteria</taxon>
        <taxon>Bacillati</taxon>
        <taxon>Bacillota</taxon>
        <taxon>Bacilli</taxon>
        <taxon>Bacillales</taxon>
        <taxon>Bacillaceae</taxon>
        <taxon>Oceanobacillus</taxon>
    </lineage>
</organism>
<evidence type="ECO:0000313" key="4">
    <source>
        <dbReference type="Proteomes" id="UP001597221"/>
    </source>
</evidence>
<dbReference type="Pfam" id="PF06133">
    <property type="entry name" value="Com_YlbF"/>
    <property type="match status" value="1"/>
</dbReference>
<dbReference type="InterPro" id="IPR023378">
    <property type="entry name" value="YheA/YmcA-like_dom_sf"/>
</dbReference>
<dbReference type="InterPro" id="IPR010368">
    <property type="entry name" value="Com_YlbF"/>
</dbReference>
<proteinExistence type="inferred from homology"/>
<dbReference type="EMBL" id="JBHUDE010000046">
    <property type="protein sequence ID" value="MFD1608095.1"/>
    <property type="molecule type" value="Genomic_DNA"/>
</dbReference>
<accession>A0ABW4HRX8</accession>
<comment type="caution">
    <text evidence="3">The sequence shown here is derived from an EMBL/GenBank/DDBJ whole genome shotgun (WGS) entry which is preliminary data.</text>
</comment>
<dbReference type="HAMAP" id="MF_01526">
    <property type="entry name" value="UPF0342"/>
    <property type="match status" value="1"/>
</dbReference>
<name>A0ABW4HRX8_9BACI</name>
<comment type="similarity">
    <text evidence="1">Belongs to the UPF0342 family.</text>
</comment>
<reference evidence="4" key="1">
    <citation type="journal article" date="2019" name="Int. J. Syst. Evol. Microbiol.">
        <title>The Global Catalogue of Microorganisms (GCM) 10K type strain sequencing project: providing services to taxonomists for standard genome sequencing and annotation.</title>
        <authorList>
            <consortium name="The Broad Institute Genomics Platform"/>
            <consortium name="The Broad Institute Genome Sequencing Center for Infectious Disease"/>
            <person name="Wu L."/>
            <person name="Ma J."/>
        </authorList>
    </citation>
    <scope>NUCLEOTIDE SEQUENCE [LARGE SCALE GENOMIC DNA]</scope>
    <source>
        <strain evidence="4">CGMCC 1.12376</strain>
    </source>
</reference>
<keyword evidence="2" id="KW-0175">Coiled coil</keyword>